<dbReference type="PANTHER" id="PTHR23427:SF2">
    <property type="entry name" value="SURFEIT LOCUS PROTEIN 1"/>
    <property type="match status" value="1"/>
</dbReference>
<organism evidence="10 11">
    <name type="scientific">Dinothrombium tinctorium</name>
    <dbReference type="NCBI Taxonomy" id="1965070"/>
    <lineage>
        <taxon>Eukaryota</taxon>
        <taxon>Metazoa</taxon>
        <taxon>Ecdysozoa</taxon>
        <taxon>Arthropoda</taxon>
        <taxon>Chelicerata</taxon>
        <taxon>Arachnida</taxon>
        <taxon>Acari</taxon>
        <taxon>Acariformes</taxon>
        <taxon>Trombidiformes</taxon>
        <taxon>Prostigmata</taxon>
        <taxon>Anystina</taxon>
        <taxon>Parasitengona</taxon>
        <taxon>Trombidioidea</taxon>
        <taxon>Trombidiidae</taxon>
        <taxon>Dinothrombium</taxon>
    </lineage>
</organism>
<comment type="function">
    <text evidence="6">Probably involved in the biogenesis of the COX complex.</text>
</comment>
<evidence type="ECO:0000313" key="7">
    <source>
        <dbReference type="EMBL" id="RWS12511.1"/>
    </source>
</evidence>
<dbReference type="InterPro" id="IPR002994">
    <property type="entry name" value="Surf1/Shy1"/>
</dbReference>
<comment type="similarity">
    <text evidence="2 6">Belongs to the SURF1 family.</text>
</comment>
<keyword evidence="11" id="KW-1185">Reference proteome</keyword>
<dbReference type="GO" id="GO:0005743">
    <property type="term" value="C:mitochondrial inner membrane"/>
    <property type="evidence" value="ECO:0007669"/>
    <property type="project" value="UniProtKB-SubCell"/>
</dbReference>
<dbReference type="OrthoDB" id="10040024at2759"/>
<proteinExistence type="inferred from homology"/>
<dbReference type="AlphaFoldDB" id="A0A3S3PGX8"/>
<dbReference type="GO" id="GO:0033617">
    <property type="term" value="P:mitochondrial respiratory chain complex IV assembly"/>
    <property type="evidence" value="ECO:0007669"/>
    <property type="project" value="TreeGrafter"/>
</dbReference>
<dbReference type="EMBL" id="NCKU01001027">
    <property type="protein sequence ID" value="RWS13315.1"/>
    <property type="molecule type" value="Genomic_DNA"/>
</dbReference>
<dbReference type="EMBL" id="NCKU01000563">
    <property type="protein sequence ID" value="RWS15030.1"/>
    <property type="molecule type" value="Genomic_DNA"/>
</dbReference>
<dbReference type="InterPro" id="IPR045214">
    <property type="entry name" value="Surf1/Surf4"/>
</dbReference>
<feature type="transmembrane region" description="Helical" evidence="6">
    <location>
        <begin position="20"/>
        <end position="39"/>
    </location>
</feature>
<keyword evidence="4 6" id="KW-1133">Transmembrane helix</keyword>
<dbReference type="CDD" id="cd06662">
    <property type="entry name" value="SURF1"/>
    <property type="match status" value="1"/>
</dbReference>
<evidence type="ECO:0000256" key="2">
    <source>
        <dbReference type="ARBA" id="ARBA00007165"/>
    </source>
</evidence>
<evidence type="ECO:0000256" key="3">
    <source>
        <dbReference type="ARBA" id="ARBA00022692"/>
    </source>
</evidence>
<evidence type="ECO:0000313" key="8">
    <source>
        <dbReference type="EMBL" id="RWS13315.1"/>
    </source>
</evidence>
<dbReference type="Proteomes" id="UP000285301">
    <property type="component" value="Unassembled WGS sequence"/>
</dbReference>
<name>A0A3S3PGX8_9ACAR</name>
<dbReference type="Pfam" id="PF02104">
    <property type="entry name" value="SURF1"/>
    <property type="match status" value="1"/>
</dbReference>
<evidence type="ECO:0000313" key="11">
    <source>
        <dbReference type="Proteomes" id="UP000285301"/>
    </source>
</evidence>
<reference evidence="10" key="2">
    <citation type="submission" date="2018-11" db="EMBL/GenBank/DDBJ databases">
        <title>Trombidioid mite genomics.</title>
        <authorList>
            <person name="Dong X."/>
        </authorList>
    </citation>
    <scope>NUCLEOTIDE SEQUENCE</scope>
    <source>
        <strain evidence="10">UoL-WK</strain>
    </source>
</reference>
<comment type="subcellular location">
    <subcellularLocation>
        <location evidence="1">Membrane</location>
    </subcellularLocation>
    <subcellularLocation>
        <location evidence="6">Mitochondrion inner membrane</location>
        <topology evidence="6">Multi-pass membrane protein</topology>
    </subcellularLocation>
</comment>
<protein>
    <recommendedName>
        <fullName evidence="6">SURF1-like protein</fullName>
    </recommendedName>
</protein>
<evidence type="ECO:0000313" key="10">
    <source>
        <dbReference type="EMBL" id="RWS15034.1"/>
    </source>
</evidence>
<dbReference type="EMBL" id="NCKU01000562">
    <property type="protein sequence ID" value="RWS15034.1"/>
    <property type="molecule type" value="Genomic_DNA"/>
</dbReference>
<comment type="caution">
    <text evidence="10">The sequence shown here is derived from an EMBL/GenBank/DDBJ whole genome shotgun (WGS) entry which is preliminary data.</text>
</comment>
<keyword evidence="6" id="KW-0496">Mitochondrion</keyword>
<dbReference type="EMBL" id="NCKU01001287">
    <property type="protein sequence ID" value="RWS12511.1"/>
    <property type="molecule type" value="Genomic_DNA"/>
</dbReference>
<evidence type="ECO:0000313" key="9">
    <source>
        <dbReference type="EMBL" id="RWS15030.1"/>
    </source>
</evidence>
<dbReference type="PANTHER" id="PTHR23427">
    <property type="entry name" value="SURFEIT LOCUS PROTEIN"/>
    <property type="match status" value="1"/>
</dbReference>
<dbReference type="PROSITE" id="PS50895">
    <property type="entry name" value="SURF1"/>
    <property type="match status" value="1"/>
</dbReference>
<evidence type="ECO:0000256" key="5">
    <source>
        <dbReference type="ARBA" id="ARBA00023136"/>
    </source>
</evidence>
<keyword evidence="5 6" id="KW-0472">Membrane</keyword>
<reference evidence="10 11" key="1">
    <citation type="journal article" date="2018" name="Gigascience">
        <title>Genomes of trombidid mites reveal novel predicted allergens and laterally-transferred genes associated with secondary metabolism.</title>
        <authorList>
            <person name="Dong X."/>
            <person name="Chaisiri K."/>
            <person name="Xia D."/>
            <person name="Armstrong S.D."/>
            <person name="Fang Y."/>
            <person name="Donnelly M.J."/>
            <person name="Kadowaki T."/>
            <person name="McGarry J.W."/>
            <person name="Darby A.C."/>
            <person name="Makepeace B.L."/>
        </authorList>
    </citation>
    <scope>NUCLEOTIDE SEQUENCE [LARGE SCALE GENOMIC DNA]</scope>
    <source>
        <strain evidence="10">UoL-WK</strain>
    </source>
</reference>
<evidence type="ECO:0000256" key="1">
    <source>
        <dbReference type="ARBA" id="ARBA00004370"/>
    </source>
</evidence>
<comment type="caution">
    <text evidence="6">Lacks conserved residue(s) required for the propagation of feature annotation.</text>
</comment>
<gene>
    <name evidence="7" type="ORF">B4U79_02920</name>
    <name evidence="10" type="ORF">B4U79_04025</name>
    <name evidence="9" type="ORF">B4U79_04177</name>
    <name evidence="8" type="ORF">B4U79_04628</name>
</gene>
<keyword evidence="3 6" id="KW-0812">Transmembrane</keyword>
<evidence type="ECO:0000256" key="6">
    <source>
        <dbReference type="RuleBase" id="RU363076"/>
    </source>
</evidence>
<accession>A0A3S3PGX8</accession>
<sequence length="239" mass="27343">MSTQNTTVLKAPKLRYEKPGNYWLLIFPVTAFGLGTWQVKRRTWKLNLIKQLEDNLYLPPVDLPENLSEVQNMSYRKVKVKGKFDHSQEVYIGPRNLITKNEKKEGGLISSFSKATNGYFVVTPFELSDGRGKILINRGWVPRRKLDPKTREAGQVNDEVTIIGVVRESEKRPPFGLKNEPAVKQFHHRDIEQIAELLGTLPIFLDADENSTVKGGPIGGQTKVSLRNEHMNYIITWWV</sequence>
<keyword evidence="6" id="KW-0999">Mitochondrion inner membrane</keyword>
<evidence type="ECO:0000256" key="4">
    <source>
        <dbReference type="ARBA" id="ARBA00022989"/>
    </source>
</evidence>
<dbReference type="STRING" id="1965070.A0A3S3PGX8"/>